<feature type="transmembrane region" description="Helical" evidence="1">
    <location>
        <begin position="31"/>
        <end position="49"/>
    </location>
</feature>
<evidence type="ECO:0000313" key="3">
    <source>
        <dbReference type="EMBL" id="HAE94196.1"/>
    </source>
</evidence>
<dbReference type="AlphaFoldDB" id="A0A3B9L013"/>
<accession>A0A3B9L013</accession>
<proteinExistence type="predicted"/>
<protein>
    <recommendedName>
        <fullName evidence="2">DUF218 domain-containing protein</fullName>
    </recommendedName>
</protein>
<evidence type="ECO:0000313" key="4">
    <source>
        <dbReference type="Proteomes" id="UP000259173"/>
    </source>
</evidence>
<keyword evidence="1" id="KW-0812">Transmembrane</keyword>
<dbReference type="InterPro" id="IPR003848">
    <property type="entry name" value="DUF218"/>
</dbReference>
<keyword evidence="1" id="KW-0472">Membrane</keyword>
<name>A0A3B9L013_9PROT</name>
<organism evidence="3 4">
    <name type="scientific">Hyphomonas atlantica</name>
    <dbReference type="NCBI Taxonomy" id="1280948"/>
    <lineage>
        <taxon>Bacteria</taxon>
        <taxon>Pseudomonadati</taxon>
        <taxon>Pseudomonadota</taxon>
        <taxon>Alphaproteobacteria</taxon>
        <taxon>Hyphomonadales</taxon>
        <taxon>Hyphomonadaceae</taxon>
        <taxon>Hyphomonas</taxon>
    </lineage>
</organism>
<sequence>MQIWSRCCTSALAADSELVIIALVIHRIRTLLIWLVVADLVATLLFWGVTRLSDETGKLSGGRGIIFYTDNAADASARIDKGVALLKAEKLDRLLVVGGHRPQEGRLGSQEMALLAARRSGRAEKVSADVESRDTISGLENLANTTSTAESGKIVFISNCMHILRAKAVYASHPGNQAKAYGACPRGGFNPLDIWRRAHYEAGAWTLFLMPESWRDAIIDRLRGDDEDA</sequence>
<dbReference type="Proteomes" id="UP000259173">
    <property type="component" value="Unassembled WGS sequence"/>
</dbReference>
<dbReference type="EMBL" id="DMBR01000200">
    <property type="protein sequence ID" value="HAE94196.1"/>
    <property type="molecule type" value="Genomic_DNA"/>
</dbReference>
<feature type="domain" description="DUF218" evidence="2">
    <location>
        <begin position="71"/>
        <end position="173"/>
    </location>
</feature>
<gene>
    <name evidence="3" type="ORF">DCG65_06525</name>
</gene>
<reference evidence="3 4" key="1">
    <citation type="journal article" date="2018" name="Nat. Biotechnol.">
        <title>A standardized bacterial taxonomy based on genome phylogeny substantially revises the tree of life.</title>
        <authorList>
            <person name="Parks D.H."/>
            <person name="Chuvochina M."/>
            <person name="Waite D.W."/>
            <person name="Rinke C."/>
            <person name="Skarshewski A."/>
            <person name="Chaumeil P.A."/>
            <person name="Hugenholtz P."/>
        </authorList>
    </citation>
    <scope>NUCLEOTIDE SEQUENCE [LARGE SCALE GENOMIC DNA]</scope>
    <source>
        <strain evidence="3">UBA8557</strain>
    </source>
</reference>
<evidence type="ECO:0000259" key="2">
    <source>
        <dbReference type="Pfam" id="PF02698"/>
    </source>
</evidence>
<keyword evidence="1" id="KW-1133">Transmembrane helix</keyword>
<dbReference type="Pfam" id="PF02698">
    <property type="entry name" value="DUF218"/>
    <property type="match status" value="1"/>
</dbReference>
<evidence type="ECO:0000256" key="1">
    <source>
        <dbReference type="SAM" id="Phobius"/>
    </source>
</evidence>
<comment type="caution">
    <text evidence="3">The sequence shown here is derived from an EMBL/GenBank/DDBJ whole genome shotgun (WGS) entry which is preliminary data.</text>
</comment>